<dbReference type="SUPFAM" id="SSF103473">
    <property type="entry name" value="MFS general substrate transporter"/>
    <property type="match status" value="1"/>
</dbReference>
<dbReference type="PANTHER" id="PTHR11662:SF399">
    <property type="entry name" value="FI19708P1-RELATED"/>
    <property type="match status" value="1"/>
</dbReference>
<dbReference type="GO" id="GO:0015293">
    <property type="term" value="F:symporter activity"/>
    <property type="evidence" value="ECO:0007669"/>
    <property type="project" value="UniProtKB-KW"/>
</dbReference>
<reference evidence="9" key="1">
    <citation type="submission" date="2021-02" db="EMBL/GenBank/DDBJ databases">
        <authorList>
            <person name="Nowell W R."/>
        </authorList>
    </citation>
    <scope>NUCLEOTIDE SEQUENCE</scope>
</reference>
<dbReference type="Proteomes" id="UP000682733">
    <property type="component" value="Unassembled WGS sequence"/>
</dbReference>
<evidence type="ECO:0000256" key="1">
    <source>
        <dbReference type="ARBA" id="ARBA00004141"/>
    </source>
</evidence>
<evidence type="ECO:0000256" key="7">
    <source>
        <dbReference type="SAM" id="MobiDB-lite"/>
    </source>
</evidence>
<proteinExistence type="predicted"/>
<organism evidence="9 11">
    <name type="scientific">Didymodactylos carnosus</name>
    <dbReference type="NCBI Taxonomy" id="1234261"/>
    <lineage>
        <taxon>Eukaryota</taxon>
        <taxon>Metazoa</taxon>
        <taxon>Spiralia</taxon>
        <taxon>Gnathifera</taxon>
        <taxon>Rotifera</taxon>
        <taxon>Eurotatoria</taxon>
        <taxon>Bdelloidea</taxon>
        <taxon>Philodinida</taxon>
        <taxon>Philodinidae</taxon>
        <taxon>Didymodactylos</taxon>
    </lineage>
</organism>
<dbReference type="AlphaFoldDB" id="A0A8S2CZJ6"/>
<dbReference type="EMBL" id="CAJOBA010000830">
    <property type="protein sequence ID" value="CAF3559351.1"/>
    <property type="molecule type" value="Genomic_DNA"/>
</dbReference>
<dbReference type="Gene3D" id="1.20.1250.20">
    <property type="entry name" value="MFS general substrate transporter like domains"/>
    <property type="match status" value="1"/>
</dbReference>
<dbReference type="FunFam" id="1.20.1250.20:FF:000003">
    <property type="entry name" value="Solute carrier family 17 member 3"/>
    <property type="match status" value="1"/>
</dbReference>
<feature type="compositionally biased region" description="Low complexity" evidence="7">
    <location>
        <begin position="1"/>
        <end position="14"/>
    </location>
</feature>
<sequence>MSLSDLGKSSNNDNDSNDDYDNGSARRYSVIVTSANEDVRYVVKISKLVILLQYWPSLDFFVVIPYVLIFQIPPLERSTIPPAATTGANIGIVISTPLHHRTPWKDIIKCVPLYGITIMHVCANFVFYTLLTSLPIYFATILNFDLHENGFLFALPYFCQSVITVCAGNIMERIRKKTKLTTTSIRKIPTIIGCVGLSISLVAIGYFECNRIGAVLCCILAVGFIGFLNVGSAVSYLDLAPNYAGTLVGITNTLGTIPGFVGPLIVGAITNHNQTLHAWKVIFDLTAGIGIFGCVAFCLLFRGEEQKWNHHPDTAEEKTVLQSDLLN</sequence>
<keyword evidence="5 8" id="KW-1133">Transmembrane helix</keyword>
<evidence type="ECO:0000256" key="5">
    <source>
        <dbReference type="ARBA" id="ARBA00022989"/>
    </source>
</evidence>
<dbReference type="GO" id="GO:0016020">
    <property type="term" value="C:membrane"/>
    <property type="evidence" value="ECO:0007669"/>
    <property type="project" value="UniProtKB-SubCell"/>
</dbReference>
<keyword evidence="3 8" id="KW-0812">Transmembrane</keyword>
<feature type="transmembrane region" description="Helical" evidence="8">
    <location>
        <begin position="213"/>
        <end position="237"/>
    </location>
</feature>
<evidence type="ECO:0000313" key="10">
    <source>
        <dbReference type="EMBL" id="CAF3559351.1"/>
    </source>
</evidence>
<evidence type="ECO:0000256" key="4">
    <source>
        <dbReference type="ARBA" id="ARBA00022847"/>
    </source>
</evidence>
<comment type="subcellular location">
    <subcellularLocation>
        <location evidence="1">Membrane</location>
        <topology evidence="1">Multi-pass membrane protein</topology>
    </subcellularLocation>
</comment>
<feature type="transmembrane region" description="Helical" evidence="8">
    <location>
        <begin position="244"/>
        <end position="269"/>
    </location>
</feature>
<dbReference type="PANTHER" id="PTHR11662">
    <property type="entry name" value="SOLUTE CARRIER FAMILY 17"/>
    <property type="match status" value="1"/>
</dbReference>
<evidence type="ECO:0000313" key="9">
    <source>
        <dbReference type="EMBL" id="CAF0778034.1"/>
    </source>
</evidence>
<feature type="region of interest" description="Disordered" evidence="7">
    <location>
        <begin position="1"/>
        <end position="21"/>
    </location>
</feature>
<dbReference type="InterPro" id="IPR036259">
    <property type="entry name" value="MFS_trans_sf"/>
</dbReference>
<evidence type="ECO:0000256" key="8">
    <source>
        <dbReference type="SAM" id="Phobius"/>
    </source>
</evidence>
<feature type="transmembrane region" description="Helical" evidence="8">
    <location>
        <begin position="151"/>
        <end position="170"/>
    </location>
</feature>
<keyword evidence="4" id="KW-0769">Symport</keyword>
<dbReference type="InterPro" id="IPR050382">
    <property type="entry name" value="MFS_Na/Anion_cotransporter"/>
</dbReference>
<keyword evidence="2" id="KW-0813">Transport</keyword>
<evidence type="ECO:0000313" key="11">
    <source>
        <dbReference type="Proteomes" id="UP000677228"/>
    </source>
</evidence>
<feature type="transmembrane region" description="Helical" evidence="8">
    <location>
        <begin position="111"/>
        <end position="131"/>
    </location>
</feature>
<feature type="transmembrane region" description="Helical" evidence="8">
    <location>
        <begin position="80"/>
        <end position="99"/>
    </location>
</feature>
<dbReference type="Pfam" id="PF07690">
    <property type="entry name" value="MFS_1"/>
    <property type="match status" value="1"/>
</dbReference>
<dbReference type="GO" id="GO:0006820">
    <property type="term" value="P:monoatomic anion transport"/>
    <property type="evidence" value="ECO:0007669"/>
    <property type="project" value="TreeGrafter"/>
</dbReference>
<keyword evidence="6 8" id="KW-0472">Membrane</keyword>
<accession>A0A8S2CZJ6</accession>
<protein>
    <submittedName>
        <fullName evidence="9">Uncharacterized protein</fullName>
    </submittedName>
</protein>
<evidence type="ECO:0000256" key="3">
    <source>
        <dbReference type="ARBA" id="ARBA00022692"/>
    </source>
</evidence>
<feature type="transmembrane region" description="Helical" evidence="8">
    <location>
        <begin position="281"/>
        <end position="301"/>
    </location>
</feature>
<feature type="transmembrane region" description="Helical" evidence="8">
    <location>
        <begin position="48"/>
        <end position="68"/>
    </location>
</feature>
<gene>
    <name evidence="9" type="ORF">OVA965_LOCUS3450</name>
    <name evidence="10" type="ORF">TMI583_LOCUS3449</name>
</gene>
<comment type="caution">
    <text evidence="9">The sequence shown here is derived from an EMBL/GenBank/DDBJ whole genome shotgun (WGS) entry which is preliminary data.</text>
</comment>
<dbReference type="InterPro" id="IPR011701">
    <property type="entry name" value="MFS"/>
</dbReference>
<evidence type="ECO:0000256" key="6">
    <source>
        <dbReference type="ARBA" id="ARBA00023136"/>
    </source>
</evidence>
<name>A0A8S2CZJ6_9BILA</name>
<dbReference type="EMBL" id="CAJNOK010000830">
    <property type="protein sequence ID" value="CAF0778034.1"/>
    <property type="molecule type" value="Genomic_DNA"/>
</dbReference>
<dbReference type="Proteomes" id="UP000677228">
    <property type="component" value="Unassembled WGS sequence"/>
</dbReference>
<evidence type="ECO:0000256" key="2">
    <source>
        <dbReference type="ARBA" id="ARBA00022448"/>
    </source>
</evidence>
<feature type="transmembrane region" description="Helical" evidence="8">
    <location>
        <begin position="190"/>
        <end position="207"/>
    </location>
</feature>